<name>A0AAD5WJP4_PARTN</name>
<dbReference type="EMBL" id="JAHQIW010007128">
    <property type="protein sequence ID" value="KAJ1372336.1"/>
    <property type="molecule type" value="Genomic_DNA"/>
</dbReference>
<proteinExistence type="predicted"/>
<evidence type="ECO:0000313" key="1">
    <source>
        <dbReference type="EMBL" id="KAJ1372336.1"/>
    </source>
</evidence>
<sequence>MIGPTTEWWNYGCVKKAPSSVGGGRKFTKALAFDLKATMDVVFVERNSNTVVCIYSNSMHLNFM</sequence>
<protein>
    <submittedName>
        <fullName evidence="1">Uncharacterized protein</fullName>
    </submittedName>
</protein>
<dbReference type="AlphaFoldDB" id="A0AAD5WJP4"/>
<evidence type="ECO:0000313" key="2">
    <source>
        <dbReference type="Proteomes" id="UP001196413"/>
    </source>
</evidence>
<reference evidence="1" key="1">
    <citation type="submission" date="2021-06" db="EMBL/GenBank/DDBJ databases">
        <title>Parelaphostrongylus tenuis whole genome reference sequence.</title>
        <authorList>
            <person name="Garwood T.J."/>
            <person name="Larsen P.A."/>
            <person name="Fountain-Jones N.M."/>
            <person name="Garbe J.R."/>
            <person name="Macchietto M.G."/>
            <person name="Kania S.A."/>
            <person name="Gerhold R.W."/>
            <person name="Richards J.E."/>
            <person name="Wolf T.M."/>
        </authorList>
    </citation>
    <scope>NUCLEOTIDE SEQUENCE</scope>
    <source>
        <strain evidence="1">MNPRO001-30</strain>
        <tissue evidence="1">Meninges</tissue>
    </source>
</reference>
<comment type="caution">
    <text evidence="1">The sequence shown here is derived from an EMBL/GenBank/DDBJ whole genome shotgun (WGS) entry which is preliminary data.</text>
</comment>
<accession>A0AAD5WJP4</accession>
<gene>
    <name evidence="1" type="ORF">KIN20_034469</name>
</gene>
<organism evidence="1 2">
    <name type="scientific">Parelaphostrongylus tenuis</name>
    <name type="common">Meningeal worm</name>
    <dbReference type="NCBI Taxonomy" id="148309"/>
    <lineage>
        <taxon>Eukaryota</taxon>
        <taxon>Metazoa</taxon>
        <taxon>Ecdysozoa</taxon>
        <taxon>Nematoda</taxon>
        <taxon>Chromadorea</taxon>
        <taxon>Rhabditida</taxon>
        <taxon>Rhabditina</taxon>
        <taxon>Rhabditomorpha</taxon>
        <taxon>Strongyloidea</taxon>
        <taxon>Metastrongylidae</taxon>
        <taxon>Parelaphostrongylus</taxon>
    </lineage>
</organism>
<dbReference type="Proteomes" id="UP001196413">
    <property type="component" value="Unassembled WGS sequence"/>
</dbReference>
<keyword evidence="2" id="KW-1185">Reference proteome</keyword>